<sequence>MSQTCFGADWALPLAAMLLALRSRKYADEAIVDGFCSMFDDEEVKKLHLEDMKFEPESRRLPELRLYWQMMKAIRQRIDDGAVADLGKAFGRKVGFAD</sequence>
<feature type="chain" id="PRO_5040205771" evidence="1">
    <location>
        <begin position="28"/>
        <end position="98"/>
    </location>
</feature>
<organism evidence="2 3">
    <name type="scientific">Neoarthrinium moseri</name>
    <dbReference type="NCBI Taxonomy" id="1658444"/>
    <lineage>
        <taxon>Eukaryota</taxon>
        <taxon>Fungi</taxon>
        <taxon>Dikarya</taxon>
        <taxon>Ascomycota</taxon>
        <taxon>Pezizomycotina</taxon>
        <taxon>Sordariomycetes</taxon>
        <taxon>Xylariomycetidae</taxon>
        <taxon>Amphisphaeriales</taxon>
        <taxon>Apiosporaceae</taxon>
        <taxon>Neoarthrinium</taxon>
    </lineage>
</organism>
<dbReference type="Proteomes" id="UP000829685">
    <property type="component" value="Unassembled WGS sequence"/>
</dbReference>
<dbReference type="EMBL" id="JAFIMR010000012">
    <property type="protein sequence ID" value="KAI1871841.1"/>
    <property type="molecule type" value="Genomic_DNA"/>
</dbReference>
<name>A0A9P9WN17_9PEZI</name>
<proteinExistence type="predicted"/>
<comment type="caution">
    <text evidence="2">The sequence shown here is derived from an EMBL/GenBank/DDBJ whole genome shotgun (WGS) entry which is preliminary data.</text>
</comment>
<protein>
    <submittedName>
        <fullName evidence="2">Uncharacterized protein</fullName>
    </submittedName>
</protein>
<keyword evidence="3" id="KW-1185">Reference proteome</keyword>
<keyword evidence="1" id="KW-0732">Signal</keyword>
<reference evidence="2" key="1">
    <citation type="submission" date="2021-03" db="EMBL/GenBank/DDBJ databases">
        <title>Revisited historic fungal species revealed as producer of novel bioactive compounds through whole genome sequencing and comparative genomics.</title>
        <authorList>
            <person name="Vignolle G.A."/>
            <person name="Hochenegger N."/>
            <person name="Mach R.L."/>
            <person name="Mach-Aigner A.R."/>
            <person name="Javad Rahimi M."/>
            <person name="Salim K.A."/>
            <person name="Chan C.M."/>
            <person name="Lim L.B.L."/>
            <person name="Cai F."/>
            <person name="Druzhinina I.S."/>
            <person name="U'Ren J.M."/>
            <person name="Derntl C."/>
        </authorList>
    </citation>
    <scope>NUCLEOTIDE SEQUENCE</scope>
    <source>
        <strain evidence="2">TUCIM 5799</strain>
    </source>
</reference>
<gene>
    <name evidence="2" type="ORF">JX265_005827</name>
</gene>
<dbReference type="AlphaFoldDB" id="A0A9P9WN17"/>
<evidence type="ECO:0000256" key="1">
    <source>
        <dbReference type="SAM" id="SignalP"/>
    </source>
</evidence>
<evidence type="ECO:0000313" key="3">
    <source>
        <dbReference type="Proteomes" id="UP000829685"/>
    </source>
</evidence>
<feature type="signal peptide" evidence="1">
    <location>
        <begin position="1"/>
        <end position="27"/>
    </location>
</feature>
<evidence type="ECO:0000313" key="2">
    <source>
        <dbReference type="EMBL" id="KAI1871841.1"/>
    </source>
</evidence>
<accession>A0A9P9WN17</accession>